<name>A0AAV7E2V8_ARIFI</name>
<proteinExistence type="predicted"/>
<accession>A0AAV7E2V8</accession>
<protein>
    <submittedName>
        <fullName evidence="2">Uncharacterized protein</fullName>
    </submittedName>
</protein>
<evidence type="ECO:0000313" key="2">
    <source>
        <dbReference type="EMBL" id="KAG9443240.1"/>
    </source>
</evidence>
<dbReference type="AlphaFoldDB" id="A0AAV7E2V8"/>
<evidence type="ECO:0000256" key="1">
    <source>
        <dbReference type="SAM" id="MobiDB-lite"/>
    </source>
</evidence>
<dbReference type="Proteomes" id="UP000825729">
    <property type="component" value="Unassembled WGS sequence"/>
</dbReference>
<keyword evidence="3" id="KW-1185">Reference proteome</keyword>
<gene>
    <name evidence="2" type="ORF">H6P81_014580</name>
</gene>
<evidence type="ECO:0000313" key="3">
    <source>
        <dbReference type="Proteomes" id="UP000825729"/>
    </source>
</evidence>
<dbReference type="EMBL" id="JAINDJ010000006">
    <property type="protein sequence ID" value="KAG9443240.1"/>
    <property type="molecule type" value="Genomic_DNA"/>
</dbReference>
<comment type="caution">
    <text evidence="2">The sequence shown here is derived from an EMBL/GenBank/DDBJ whole genome shotgun (WGS) entry which is preliminary data.</text>
</comment>
<sequence length="614" mass="69014">MRLQEADRSASITKNSVKILARRAASGTMLQWMGGSRRKVTTARRSTHNRQKQYFEQKKQRYLASGLVCHDDEKHKQTQYYGNCASLDIASLENLAKLTQECRYNDTTNEHISTCNRVEIASQKKFDGSIFPDNERSAETKSSIINNDKVDKKDVPTDVQLLVFDFLGDYEFHDSSLGRSTHEAHVAFSVEGLGKIKTETPVRSPIQFRSPPNIQLTSRMTKSVPHGSPSRCMPNSGDSFVDFLDKCKFCCTGEERDDAFGGNSFGDKAWDGPSSFLDDNAFDDKTYGVTWKSQKFSVDNDFHRDNTQENFDYDFEHTFLFNKRHLGEMHNNPNRMSDLWQMDSPVSSLNHLPSENKNDFKSFIMGRCPGDFGSSNTELFSDPSWSSFHSEDSRKSMSLLSCSEESCSSSTEAPRTNTPCTLYCQDIEEMSGIQPTGSNVSGGMKKDDMPEVDADLSSRGATNEGTTWISSGTTGSAKNVERTNVLSEDAKDEEITNAKVSDKAKEKNAEVIDNPGKSLESAQDILTKFMEIPPKLEIFTGDTEHHKDAGIRLNTKISTRDAERKTSEPELKLCGKEQLHVEQSYEMMLESYVLQLLCVRKVLEASEDNPVIKF</sequence>
<organism evidence="2 3">
    <name type="scientific">Aristolochia fimbriata</name>
    <name type="common">White veined hardy Dutchman's pipe vine</name>
    <dbReference type="NCBI Taxonomy" id="158543"/>
    <lineage>
        <taxon>Eukaryota</taxon>
        <taxon>Viridiplantae</taxon>
        <taxon>Streptophyta</taxon>
        <taxon>Embryophyta</taxon>
        <taxon>Tracheophyta</taxon>
        <taxon>Spermatophyta</taxon>
        <taxon>Magnoliopsida</taxon>
        <taxon>Magnoliidae</taxon>
        <taxon>Piperales</taxon>
        <taxon>Aristolochiaceae</taxon>
        <taxon>Aristolochia</taxon>
    </lineage>
</organism>
<dbReference type="PANTHER" id="PTHR37722:SF2">
    <property type="entry name" value="OS01G0167700 PROTEIN"/>
    <property type="match status" value="1"/>
</dbReference>
<feature type="compositionally biased region" description="Basic and acidic residues" evidence="1">
    <location>
        <begin position="493"/>
        <end position="510"/>
    </location>
</feature>
<reference evidence="2 3" key="1">
    <citation type="submission" date="2021-07" db="EMBL/GenBank/DDBJ databases">
        <title>The Aristolochia fimbriata genome: insights into angiosperm evolution, floral development and chemical biosynthesis.</title>
        <authorList>
            <person name="Jiao Y."/>
        </authorList>
    </citation>
    <scope>NUCLEOTIDE SEQUENCE [LARGE SCALE GENOMIC DNA]</scope>
    <source>
        <strain evidence="2">IBCAS-2021</strain>
        <tissue evidence="2">Leaf</tissue>
    </source>
</reference>
<dbReference type="PANTHER" id="PTHR37722">
    <property type="entry name" value="OS01G0167700 PROTEIN"/>
    <property type="match status" value="1"/>
</dbReference>
<feature type="region of interest" description="Disordered" evidence="1">
    <location>
        <begin position="452"/>
        <end position="516"/>
    </location>
</feature>
<feature type="compositionally biased region" description="Low complexity" evidence="1">
    <location>
        <begin position="465"/>
        <end position="476"/>
    </location>
</feature>